<evidence type="ECO:0000313" key="2">
    <source>
        <dbReference type="Proteomes" id="UP001206925"/>
    </source>
</evidence>
<comment type="caution">
    <text evidence="1">The sequence shown here is derived from an EMBL/GenBank/DDBJ whole genome shotgun (WGS) entry which is preliminary data.</text>
</comment>
<dbReference type="AlphaFoldDB" id="A0AAD5D150"/>
<organism evidence="1 2">
    <name type="scientific">Ambrosia artemisiifolia</name>
    <name type="common">Common ragweed</name>
    <dbReference type="NCBI Taxonomy" id="4212"/>
    <lineage>
        <taxon>Eukaryota</taxon>
        <taxon>Viridiplantae</taxon>
        <taxon>Streptophyta</taxon>
        <taxon>Embryophyta</taxon>
        <taxon>Tracheophyta</taxon>
        <taxon>Spermatophyta</taxon>
        <taxon>Magnoliopsida</taxon>
        <taxon>eudicotyledons</taxon>
        <taxon>Gunneridae</taxon>
        <taxon>Pentapetalae</taxon>
        <taxon>asterids</taxon>
        <taxon>campanulids</taxon>
        <taxon>Asterales</taxon>
        <taxon>Asteraceae</taxon>
        <taxon>Asteroideae</taxon>
        <taxon>Heliantheae alliance</taxon>
        <taxon>Heliantheae</taxon>
        <taxon>Ambrosia</taxon>
    </lineage>
</organism>
<proteinExistence type="predicted"/>
<dbReference type="EMBL" id="JAMZMK010006082">
    <property type="protein sequence ID" value="KAI7750814.1"/>
    <property type="molecule type" value="Genomic_DNA"/>
</dbReference>
<reference evidence="1" key="1">
    <citation type="submission" date="2022-06" db="EMBL/GenBank/DDBJ databases">
        <title>Uncovering the hologenomic basis of an extraordinary plant invasion.</title>
        <authorList>
            <person name="Bieker V.C."/>
            <person name="Martin M.D."/>
            <person name="Gilbert T."/>
            <person name="Hodgins K."/>
            <person name="Battlay P."/>
            <person name="Petersen B."/>
            <person name="Wilson J."/>
        </authorList>
    </citation>
    <scope>NUCLEOTIDE SEQUENCE</scope>
    <source>
        <strain evidence="1">AA19_3_7</strain>
        <tissue evidence="1">Leaf</tissue>
    </source>
</reference>
<dbReference type="Proteomes" id="UP001206925">
    <property type="component" value="Unassembled WGS sequence"/>
</dbReference>
<gene>
    <name evidence="1" type="ORF">M8C21_019720</name>
</gene>
<feature type="non-terminal residue" evidence="1">
    <location>
        <position position="1"/>
    </location>
</feature>
<name>A0AAD5D150_AMBAR</name>
<feature type="non-terminal residue" evidence="1">
    <location>
        <position position="102"/>
    </location>
</feature>
<accession>A0AAD5D150</accession>
<sequence length="102" mass="11432">IKPFGGEKSKRKQTIKAISLSLFIALKHKETKVQKIISSISKEALRLLFLSASLVADNINICNYLHNISSLLQFIKVARSIAHFGAGYRTLLFPLPILPVYH</sequence>
<protein>
    <submittedName>
        <fullName evidence="1">Uncharacterized protein</fullName>
    </submittedName>
</protein>
<keyword evidence="2" id="KW-1185">Reference proteome</keyword>
<evidence type="ECO:0000313" key="1">
    <source>
        <dbReference type="EMBL" id="KAI7750814.1"/>
    </source>
</evidence>